<keyword evidence="1" id="KW-1133">Transmembrane helix</keyword>
<evidence type="ECO:0000313" key="3">
    <source>
        <dbReference type="Proteomes" id="UP000188603"/>
    </source>
</evidence>
<dbReference type="KEGG" id="ntr:B0W44_05745"/>
<evidence type="ECO:0000256" key="1">
    <source>
        <dbReference type="SAM" id="Phobius"/>
    </source>
</evidence>
<dbReference type="InterPro" id="IPR010690">
    <property type="entry name" value="YqfD"/>
</dbReference>
<organism evidence="2 3">
    <name type="scientific">Novibacillus thermophilus</name>
    <dbReference type="NCBI Taxonomy" id="1471761"/>
    <lineage>
        <taxon>Bacteria</taxon>
        <taxon>Bacillati</taxon>
        <taxon>Bacillota</taxon>
        <taxon>Bacilli</taxon>
        <taxon>Bacillales</taxon>
        <taxon>Thermoactinomycetaceae</taxon>
        <taxon>Novibacillus</taxon>
    </lineage>
</organism>
<feature type="transmembrane region" description="Helical" evidence="1">
    <location>
        <begin position="91"/>
        <end position="111"/>
    </location>
</feature>
<keyword evidence="1" id="KW-0812">Transmembrane</keyword>
<dbReference type="EMBL" id="CP019699">
    <property type="protein sequence ID" value="AQS55361.1"/>
    <property type="molecule type" value="Genomic_DNA"/>
</dbReference>
<name>A0A1U9K5P2_9BACL</name>
<dbReference type="Proteomes" id="UP000188603">
    <property type="component" value="Chromosome"/>
</dbReference>
<evidence type="ECO:0000313" key="2">
    <source>
        <dbReference type="EMBL" id="AQS55361.1"/>
    </source>
</evidence>
<sequence>MRGNKLTSFFNGYVTVELIGGNVSALINAAQAAGVVIWDISWQKKGHAVCSLPVRDFRRFRKIARSAGVKFHILHKHGFPFILVRLEKRKFFVFGFIIFLIGLVAASNVVWDVDVEGNDTVPDEEVIRLAREAGVYPGQWQFRLEDNDTIQRKLMLELSDASWVGVRIQGTRAIITVVEKRKVDDREREENSGGPYDLVASRSATIADLSGVQSGRVLVEYNQAVKKGQRLVSGIYGNDESESQMIAGAKGVVIGETWYETTVAVPLQQERIVYTGEREISRYPYIGRWSLRMPLLEKVSYDQYDTVRRVKTLHFRQWKLPFGMIEAEHMETNREKVVYPVREAEQLALARAEQDVLSRLGPHGSIQSSKILQKDVKDGKVMLKILFTVRENIAEQRPILLEKSEDDT</sequence>
<protein>
    <submittedName>
        <fullName evidence="2">Sporulation protein YqfD</fullName>
    </submittedName>
</protein>
<proteinExistence type="predicted"/>
<dbReference type="STRING" id="1471761.B0W44_05745"/>
<keyword evidence="3" id="KW-1185">Reference proteome</keyword>
<dbReference type="RefSeq" id="WP_169835436.1">
    <property type="nucleotide sequence ID" value="NZ_CP019699.1"/>
</dbReference>
<keyword evidence="1" id="KW-0472">Membrane</keyword>
<dbReference type="AlphaFoldDB" id="A0A1U9K5P2"/>
<dbReference type="NCBIfam" id="TIGR02876">
    <property type="entry name" value="spore_yqfD"/>
    <property type="match status" value="1"/>
</dbReference>
<gene>
    <name evidence="2" type="ORF">B0W44_05745</name>
</gene>
<dbReference type="PIRSF" id="PIRSF029895">
    <property type="entry name" value="SpoIV"/>
    <property type="match status" value="1"/>
</dbReference>
<accession>A0A1U9K5P2</accession>
<dbReference type="Pfam" id="PF06898">
    <property type="entry name" value="YqfD"/>
    <property type="match status" value="1"/>
</dbReference>
<reference evidence="2 3" key="1">
    <citation type="journal article" date="2015" name="Int. J. Syst. Evol. Microbiol.">
        <title>Novibacillus thermophilus gen. nov., sp. nov., a Gram-staining-negative and moderately thermophilic member of the family Thermoactinomycetaceae.</title>
        <authorList>
            <person name="Yang G."/>
            <person name="Chen J."/>
            <person name="Zhou S."/>
        </authorList>
    </citation>
    <scope>NUCLEOTIDE SEQUENCE [LARGE SCALE GENOMIC DNA]</scope>
    <source>
        <strain evidence="2 3">SG-1</strain>
    </source>
</reference>